<evidence type="ECO:0000313" key="2">
    <source>
        <dbReference type="EMBL" id="CAG7565313.1"/>
    </source>
</evidence>
<feature type="transmembrane region" description="Helical" evidence="1">
    <location>
        <begin position="264"/>
        <end position="284"/>
    </location>
</feature>
<name>A0A8J2NH24_FUSEQ</name>
<protein>
    <submittedName>
        <fullName evidence="2">Uncharacterized protein</fullName>
    </submittedName>
</protein>
<dbReference type="EMBL" id="CAJSTJ010000179">
    <property type="protein sequence ID" value="CAG7565313.1"/>
    <property type="molecule type" value="Genomic_DNA"/>
</dbReference>
<reference evidence="2" key="1">
    <citation type="submission" date="2021-05" db="EMBL/GenBank/DDBJ databases">
        <authorList>
            <person name="Khan N."/>
        </authorList>
    </citation>
    <scope>NUCLEOTIDE SEQUENCE</scope>
</reference>
<keyword evidence="1" id="KW-0472">Membrane</keyword>
<evidence type="ECO:0000256" key="1">
    <source>
        <dbReference type="SAM" id="Phobius"/>
    </source>
</evidence>
<organism evidence="2 3">
    <name type="scientific">Fusarium equiseti</name>
    <name type="common">Fusarium scirpi</name>
    <dbReference type="NCBI Taxonomy" id="61235"/>
    <lineage>
        <taxon>Eukaryota</taxon>
        <taxon>Fungi</taxon>
        <taxon>Dikarya</taxon>
        <taxon>Ascomycota</taxon>
        <taxon>Pezizomycotina</taxon>
        <taxon>Sordariomycetes</taxon>
        <taxon>Hypocreomycetidae</taxon>
        <taxon>Hypocreales</taxon>
        <taxon>Nectriaceae</taxon>
        <taxon>Fusarium</taxon>
        <taxon>Fusarium incarnatum-equiseti species complex</taxon>
    </lineage>
</organism>
<keyword evidence="1" id="KW-0812">Transmembrane</keyword>
<dbReference type="AlphaFoldDB" id="A0A8J2NH24"/>
<evidence type="ECO:0000313" key="3">
    <source>
        <dbReference type="Proteomes" id="UP000693738"/>
    </source>
</evidence>
<sequence length="373" mass="43176">MKQTALFANNMITIQAYEWFKQPHGENPLYIPQAPYHIKQLHNPLTWDRDVGISRPEGWKTNNVGVLAQFNALYRTSRRYSAEWHHWIYLSANKYPLNETWNEDPWDKAFLELLQHRDEYEQPQGRRKFNYIACPGSFLCSMWRVDGPAMIHFTTGPLERNHSQLQSLAPFLEPVHVRVFDLPLNESVIPGRFPTHFEQLRSITASNSTYWTKKKEYSYRERILLVQVVKVLEELEDTNPKTVGMLAKGGEKWAKFVGENAATIIVYGGAFAMVAGGIPSYYGTKFWDRLQMWRINRKYGHSPEAVGNKRVGPDPVAQQLQGFLDTMTDEDKERWSKTYKGGIILDRIQKGLEKKDWDGRDDVVAAIEDAVGH</sequence>
<comment type="caution">
    <text evidence="2">The sequence shown here is derived from an EMBL/GenBank/DDBJ whole genome shotgun (WGS) entry which is preliminary data.</text>
</comment>
<accession>A0A8J2NH24</accession>
<dbReference type="Proteomes" id="UP000693738">
    <property type="component" value="Unassembled WGS sequence"/>
</dbReference>
<keyword evidence="1" id="KW-1133">Transmembrane helix</keyword>
<proteinExistence type="predicted"/>
<gene>
    <name evidence="2" type="ORF">FEQUK3_LOCUS11011</name>
</gene>